<dbReference type="Pfam" id="PF19422">
    <property type="entry name" value="Ariadne"/>
    <property type="match status" value="1"/>
</dbReference>
<evidence type="ECO:0000256" key="10">
    <source>
        <dbReference type="ARBA" id="ARBA00022833"/>
    </source>
</evidence>
<keyword evidence="6" id="KW-0479">Metal-binding</keyword>
<evidence type="ECO:0000256" key="2">
    <source>
        <dbReference type="ARBA" id="ARBA00003976"/>
    </source>
</evidence>
<dbReference type="GO" id="GO:0016567">
    <property type="term" value="P:protein ubiquitination"/>
    <property type="evidence" value="ECO:0007669"/>
    <property type="project" value="InterPro"/>
</dbReference>
<dbReference type="EMBL" id="CAUYUE010000008">
    <property type="protein sequence ID" value="CAK0783522.1"/>
    <property type="molecule type" value="Genomic_DNA"/>
</dbReference>
<dbReference type="Gene3D" id="2.30.30.380">
    <property type="entry name" value="Zn-finger domain of Sec23/24"/>
    <property type="match status" value="1"/>
</dbReference>
<dbReference type="InterPro" id="IPR044066">
    <property type="entry name" value="TRIAD_supradom"/>
</dbReference>
<dbReference type="PROSITE" id="PS50199">
    <property type="entry name" value="ZF_RANBP2_2"/>
    <property type="match status" value="1"/>
</dbReference>
<gene>
    <name evidence="16" type="ORF">CVIRNUC_006721</name>
</gene>
<evidence type="ECO:0000259" key="13">
    <source>
        <dbReference type="PROSITE" id="PS50089"/>
    </source>
</evidence>
<protein>
    <recommendedName>
        <fullName evidence="4">RBR-type E3 ubiquitin transferase</fullName>
        <ecNumber evidence="4">2.3.2.31</ecNumber>
    </recommendedName>
</protein>
<comment type="similarity">
    <text evidence="3">Belongs to the RBR family. Ariadne subfamily.</text>
</comment>
<dbReference type="PROSITE" id="PS51873">
    <property type="entry name" value="TRIAD"/>
    <property type="match status" value="1"/>
</dbReference>
<feature type="domain" description="RING-type" evidence="13">
    <location>
        <begin position="122"/>
        <end position="171"/>
    </location>
</feature>
<evidence type="ECO:0000256" key="3">
    <source>
        <dbReference type="ARBA" id="ARBA00005884"/>
    </source>
</evidence>
<proteinExistence type="inferred from homology"/>
<evidence type="ECO:0000256" key="12">
    <source>
        <dbReference type="SAM" id="MobiDB-lite"/>
    </source>
</evidence>
<sequence length="611" mass="68675">MESDYDYDYEYDDDAFPESDEDMASGDDYEFDAHAEVQTAAKRAPYIIYDEAELRERQQKAVDDVAGVLSVDKGDVVRVLREYKWDASRLQEEWFTDTDAVRDKAGLMDRTQPASSSGKDQCKICFDDYNVKEMRSAACNHRFCRACWKGYIGAKVAEGPAVLGLRCPLPNCRAAVPQSIITEVASDTDLKKYSSFALRSFVEDNRQLTWCPSPGCENAVEVKADVGGEPMDVACKCGAAFCFQCTEEAHRPVDCATVHRWILKNSAESENLNWILAHTKQCPKCKRPIEKNQGCMHMTCSQCRFEFCWLCQGSWAEHGERTGGFYNCNRYEVGKKKGDYDEESLKREQAKNALERYMHYYQRWAENDRARLSALDAMNTMIEKRLEEISEMTATPTSQLKFLSDAWAQVVDCRRILKWTYAYGYYRFAESAQAQTSAHSSTAADALRQQQEFFEFNQGQAEYFLEKLHGMAEKQVGSFLDGGEPVEGWAKFRENLIGLTDVTRVHFHKLVSELERGLDTILDVYDNSAGQEHGDVQGPSAPQPAAAKKKAPRPSKKPRGAGSSQVASSKGPSQDELETVAGIWQCAHCTLANTLSRADCSACGNARGSRP</sequence>
<feature type="region of interest" description="Disordered" evidence="12">
    <location>
        <begin position="1"/>
        <end position="26"/>
    </location>
</feature>
<dbReference type="InterPro" id="IPR002867">
    <property type="entry name" value="IBR_dom"/>
</dbReference>
<dbReference type="Gene3D" id="1.20.120.1750">
    <property type="match status" value="1"/>
</dbReference>
<dbReference type="GO" id="GO:0061630">
    <property type="term" value="F:ubiquitin protein ligase activity"/>
    <property type="evidence" value="ECO:0007669"/>
    <property type="project" value="UniProtKB-EC"/>
</dbReference>
<comment type="function">
    <text evidence="2">Might act as an E3 ubiquitin-protein ligase, or as part of E3 complex, which accepts ubiquitin from specific E2 ubiquitin-conjugating enzymes and then transfers it to substrates.</text>
</comment>
<dbReference type="InterPro" id="IPR001876">
    <property type="entry name" value="Znf_RanBP2"/>
</dbReference>
<feature type="domain" description="RanBP2-type" evidence="14">
    <location>
        <begin position="580"/>
        <end position="609"/>
    </location>
</feature>
<evidence type="ECO:0000313" key="17">
    <source>
        <dbReference type="Proteomes" id="UP001314263"/>
    </source>
</evidence>
<dbReference type="CDD" id="cd22583">
    <property type="entry name" value="Rcat_RBR_ARI7-like"/>
    <property type="match status" value="1"/>
</dbReference>
<evidence type="ECO:0000256" key="5">
    <source>
        <dbReference type="ARBA" id="ARBA00022679"/>
    </source>
</evidence>
<feature type="compositionally biased region" description="Low complexity" evidence="12">
    <location>
        <begin position="537"/>
        <end position="546"/>
    </location>
</feature>
<dbReference type="SMART" id="SM00647">
    <property type="entry name" value="IBR"/>
    <property type="match status" value="2"/>
</dbReference>
<evidence type="ECO:0000259" key="15">
    <source>
        <dbReference type="PROSITE" id="PS51873"/>
    </source>
</evidence>
<dbReference type="EC" id="2.3.2.31" evidence="4"/>
<evidence type="ECO:0000256" key="8">
    <source>
        <dbReference type="ARBA" id="ARBA00022771"/>
    </source>
</evidence>
<dbReference type="Proteomes" id="UP001314263">
    <property type="component" value="Unassembled WGS sequence"/>
</dbReference>
<reference evidence="16 17" key="1">
    <citation type="submission" date="2023-10" db="EMBL/GenBank/DDBJ databases">
        <authorList>
            <person name="Maclean D."/>
            <person name="Macfadyen A."/>
        </authorList>
    </citation>
    <scope>NUCLEOTIDE SEQUENCE [LARGE SCALE GENOMIC DNA]</scope>
</reference>
<dbReference type="InterPro" id="IPR031127">
    <property type="entry name" value="E3_UB_ligase_RBR"/>
</dbReference>
<dbReference type="Pfam" id="PF01485">
    <property type="entry name" value="IBR"/>
    <property type="match status" value="1"/>
</dbReference>
<evidence type="ECO:0000259" key="14">
    <source>
        <dbReference type="PROSITE" id="PS50199"/>
    </source>
</evidence>
<dbReference type="InterPro" id="IPR013083">
    <property type="entry name" value="Znf_RING/FYVE/PHD"/>
</dbReference>
<dbReference type="FunFam" id="1.20.120.1750:FF:000027">
    <property type="entry name" value="RBR-type E3 ubiquitin transferase"/>
    <property type="match status" value="1"/>
</dbReference>
<dbReference type="InterPro" id="IPR001841">
    <property type="entry name" value="Znf_RING"/>
</dbReference>
<dbReference type="CDD" id="cd20346">
    <property type="entry name" value="BRcat_RBR_ANKIB1"/>
    <property type="match status" value="1"/>
</dbReference>
<accession>A0AAV1IBC5</accession>
<organism evidence="16 17">
    <name type="scientific">Coccomyxa viridis</name>
    <dbReference type="NCBI Taxonomy" id="1274662"/>
    <lineage>
        <taxon>Eukaryota</taxon>
        <taxon>Viridiplantae</taxon>
        <taxon>Chlorophyta</taxon>
        <taxon>core chlorophytes</taxon>
        <taxon>Trebouxiophyceae</taxon>
        <taxon>Trebouxiophyceae incertae sedis</taxon>
        <taxon>Coccomyxaceae</taxon>
        <taxon>Coccomyxa</taxon>
    </lineage>
</organism>
<feature type="region of interest" description="Disordered" evidence="12">
    <location>
        <begin position="529"/>
        <end position="574"/>
    </location>
</feature>
<evidence type="ECO:0000256" key="11">
    <source>
        <dbReference type="PROSITE-ProRule" id="PRU00322"/>
    </source>
</evidence>
<dbReference type="Pfam" id="PF21235">
    <property type="entry name" value="UBA_ARI1"/>
    <property type="match status" value="1"/>
</dbReference>
<keyword evidence="9" id="KW-0833">Ubl conjugation pathway</keyword>
<dbReference type="Pfam" id="PF13923">
    <property type="entry name" value="zf-C3HC4_2"/>
    <property type="match status" value="1"/>
</dbReference>
<evidence type="ECO:0000256" key="6">
    <source>
        <dbReference type="ARBA" id="ARBA00022723"/>
    </source>
</evidence>
<dbReference type="PANTHER" id="PTHR11685">
    <property type="entry name" value="RBR FAMILY RING FINGER AND IBR DOMAIN-CONTAINING"/>
    <property type="match status" value="1"/>
</dbReference>
<keyword evidence="17" id="KW-1185">Reference proteome</keyword>
<feature type="compositionally biased region" description="Basic residues" evidence="12">
    <location>
        <begin position="547"/>
        <end position="559"/>
    </location>
</feature>
<comment type="catalytic activity">
    <reaction evidence="1">
        <text>[E2 ubiquitin-conjugating enzyme]-S-ubiquitinyl-L-cysteine + [acceptor protein]-L-lysine = [E2 ubiquitin-conjugating enzyme]-L-cysteine + [acceptor protein]-N(6)-ubiquitinyl-L-lysine.</text>
        <dbReference type="EC" id="2.3.2.31"/>
    </reaction>
</comment>
<dbReference type="Pfam" id="PF22191">
    <property type="entry name" value="IBR_1"/>
    <property type="match status" value="1"/>
</dbReference>
<keyword evidence="5" id="KW-0808">Transferase</keyword>
<dbReference type="AlphaFoldDB" id="A0AAV1IBC5"/>
<evidence type="ECO:0000256" key="9">
    <source>
        <dbReference type="ARBA" id="ARBA00022786"/>
    </source>
</evidence>
<dbReference type="SUPFAM" id="SSF57850">
    <property type="entry name" value="RING/U-box"/>
    <property type="match status" value="3"/>
</dbReference>
<dbReference type="InterPro" id="IPR048962">
    <property type="entry name" value="ARIH1-like_UBL"/>
</dbReference>
<dbReference type="PROSITE" id="PS50089">
    <property type="entry name" value="ZF_RING_2"/>
    <property type="match status" value="1"/>
</dbReference>
<dbReference type="FunFam" id="3.30.40.10:FF:000019">
    <property type="entry name" value="RBR-type E3 ubiquitin transferase"/>
    <property type="match status" value="1"/>
</dbReference>
<evidence type="ECO:0000256" key="1">
    <source>
        <dbReference type="ARBA" id="ARBA00001798"/>
    </source>
</evidence>
<evidence type="ECO:0000256" key="4">
    <source>
        <dbReference type="ARBA" id="ARBA00012251"/>
    </source>
</evidence>
<dbReference type="GO" id="GO:0008270">
    <property type="term" value="F:zinc ion binding"/>
    <property type="evidence" value="ECO:0007669"/>
    <property type="project" value="UniProtKB-KW"/>
</dbReference>
<dbReference type="SMART" id="SM00547">
    <property type="entry name" value="ZnF_RBZ"/>
    <property type="match status" value="1"/>
</dbReference>
<keyword evidence="8 11" id="KW-0863">Zinc-finger</keyword>
<keyword evidence="10" id="KW-0862">Zinc</keyword>
<feature type="compositionally biased region" description="Polar residues" evidence="12">
    <location>
        <begin position="562"/>
        <end position="572"/>
    </location>
</feature>
<evidence type="ECO:0000313" key="16">
    <source>
        <dbReference type="EMBL" id="CAK0783522.1"/>
    </source>
</evidence>
<dbReference type="InterPro" id="IPR045840">
    <property type="entry name" value="Ariadne"/>
</dbReference>
<dbReference type="Gene3D" id="3.30.40.10">
    <property type="entry name" value="Zinc/RING finger domain, C3HC4 (zinc finger)"/>
    <property type="match status" value="1"/>
</dbReference>
<name>A0AAV1IBC5_9CHLO</name>
<dbReference type="PROSITE" id="PS01358">
    <property type="entry name" value="ZF_RANBP2_1"/>
    <property type="match status" value="1"/>
</dbReference>
<comment type="caution">
    <text evidence="16">The sequence shown here is derived from an EMBL/GenBank/DDBJ whole genome shotgun (WGS) entry which is preliminary data.</text>
</comment>
<keyword evidence="7" id="KW-0677">Repeat</keyword>
<evidence type="ECO:0000256" key="7">
    <source>
        <dbReference type="ARBA" id="ARBA00022737"/>
    </source>
</evidence>
<feature type="domain" description="RING-type" evidence="15">
    <location>
        <begin position="118"/>
        <end position="332"/>
    </location>
</feature>